<reference evidence="10" key="1">
    <citation type="submission" date="2023-08" db="EMBL/GenBank/DDBJ databases">
        <title>Rhodospirillaceae gen. nov., a novel taxon isolated from the Yangtze River Yuezi River estuary sludge.</title>
        <authorList>
            <person name="Ruan L."/>
        </authorList>
    </citation>
    <scope>NUCLEOTIDE SEQUENCE [LARGE SCALE GENOMIC DNA]</scope>
    <source>
        <strain evidence="10">R-7</strain>
    </source>
</reference>
<comment type="similarity">
    <text evidence="2">Belongs to the Orn/Lys/Arg decarboxylase class-II family.</text>
</comment>
<accession>A0ABU0YFB1</accession>
<dbReference type="PANTHER" id="PTHR11482:SF6">
    <property type="entry name" value="ORNITHINE DECARBOXYLASE 1-RELATED"/>
    <property type="match status" value="1"/>
</dbReference>
<dbReference type="PRINTS" id="PR01179">
    <property type="entry name" value="ODADCRBXLASE"/>
</dbReference>
<evidence type="ECO:0000256" key="5">
    <source>
        <dbReference type="ARBA" id="ARBA00034115"/>
    </source>
</evidence>
<dbReference type="PROSITE" id="PS00878">
    <property type="entry name" value="ODR_DC_2_1"/>
    <property type="match status" value="1"/>
</dbReference>
<dbReference type="InterPro" id="IPR022657">
    <property type="entry name" value="De-COase2_CS"/>
</dbReference>
<dbReference type="InterPro" id="IPR022644">
    <property type="entry name" value="De-COase2_N"/>
</dbReference>
<comment type="caution">
    <text evidence="9">The sequence shown here is derived from an EMBL/GenBank/DDBJ whole genome shotgun (WGS) entry which is preliminary data.</text>
</comment>
<dbReference type="EMBL" id="JAUYVI010000001">
    <property type="protein sequence ID" value="MDQ7246397.1"/>
    <property type="molecule type" value="Genomic_DNA"/>
</dbReference>
<comment type="catalytic activity">
    <reaction evidence="7">
        <text>L-ornithine + H(+) = putrescine + CO2</text>
        <dbReference type="Rhea" id="RHEA:22964"/>
        <dbReference type="ChEBI" id="CHEBI:15378"/>
        <dbReference type="ChEBI" id="CHEBI:16526"/>
        <dbReference type="ChEBI" id="CHEBI:46911"/>
        <dbReference type="ChEBI" id="CHEBI:326268"/>
        <dbReference type="EC" id="4.1.1.17"/>
    </reaction>
</comment>
<dbReference type="Pfam" id="PF02784">
    <property type="entry name" value="Orn_Arg_deC_N"/>
    <property type="match status" value="1"/>
</dbReference>
<dbReference type="InterPro" id="IPR000183">
    <property type="entry name" value="Orn/DAP/Arg_de-COase"/>
</dbReference>
<dbReference type="EC" id="4.1.1.17" evidence="6"/>
<evidence type="ECO:0000256" key="1">
    <source>
        <dbReference type="ARBA" id="ARBA00001933"/>
    </source>
</evidence>
<dbReference type="Gene3D" id="2.40.37.10">
    <property type="entry name" value="Lyase, Ornithine Decarboxylase, Chain A, domain 1"/>
    <property type="match status" value="1"/>
</dbReference>
<dbReference type="SUPFAM" id="SSF51419">
    <property type="entry name" value="PLP-binding barrel"/>
    <property type="match status" value="1"/>
</dbReference>
<feature type="domain" description="Orn/DAP/Arg decarboxylase 2 N-terminal" evidence="8">
    <location>
        <begin position="65"/>
        <end position="294"/>
    </location>
</feature>
<dbReference type="InterPro" id="IPR022653">
    <property type="entry name" value="De-COase2_pyr-phos_BS"/>
</dbReference>
<dbReference type="InterPro" id="IPR029066">
    <property type="entry name" value="PLP-binding_barrel"/>
</dbReference>
<evidence type="ECO:0000256" key="2">
    <source>
        <dbReference type="ARBA" id="ARBA00008872"/>
    </source>
</evidence>
<dbReference type="CDD" id="cd00622">
    <property type="entry name" value="PLPDE_III_ODC"/>
    <property type="match status" value="1"/>
</dbReference>
<keyword evidence="3" id="KW-0663">Pyridoxal phosphate</keyword>
<dbReference type="Gene3D" id="3.20.20.10">
    <property type="entry name" value="Alanine racemase"/>
    <property type="match status" value="1"/>
</dbReference>
<organism evidence="9 10">
    <name type="scientific">Dongia sedimenti</name>
    <dbReference type="NCBI Taxonomy" id="3064282"/>
    <lineage>
        <taxon>Bacteria</taxon>
        <taxon>Pseudomonadati</taxon>
        <taxon>Pseudomonadota</taxon>
        <taxon>Alphaproteobacteria</taxon>
        <taxon>Rhodospirillales</taxon>
        <taxon>Dongiaceae</taxon>
        <taxon>Dongia</taxon>
    </lineage>
</organism>
<dbReference type="PROSITE" id="PS00879">
    <property type="entry name" value="ODR_DC_2_2"/>
    <property type="match status" value="1"/>
</dbReference>
<evidence type="ECO:0000313" key="9">
    <source>
        <dbReference type="EMBL" id="MDQ7246397.1"/>
    </source>
</evidence>
<dbReference type="SUPFAM" id="SSF50621">
    <property type="entry name" value="Alanine racemase C-terminal domain-like"/>
    <property type="match status" value="1"/>
</dbReference>
<evidence type="ECO:0000256" key="3">
    <source>
        <dbReference type="ARBA" id="ARBA00022898"/>
    </source>
</evidence>
<evidence type="ECO:0000256" key="7">
    <source>
        <dbReference type="ARBA" id="ARBA00049127"/>
    </source>
</evidence>
<comment type="pathway">
    <text evidence="5">Amine and polyamine biosynthesis; putrescine biosynthesis via L-ornithine pathway; putrescine from L-ornithine: step 1/1.</text>
</comment>
<sequence>MKNNLAKVSRSRSVNAAVANSNLKLAVAKTPEALAPDHSRIISYLEAHKPATPCLVVDLSIVAGKYGDLRAALPAAEIFYAVKANPAPEILDRLVALGSSFDTASAGEIRQVLAAGAKPARISFGNTIKKPADIAFAHAVGVDLFAFDSEAELRKIAQHAPGARVFCRILVEGKGALWPLNKKFGCAPEMAADLLVGAAKLGLVPHGVSFHVGSQQLDPAQWGNAIAEAKWVFDRAAEQGVTLRMVDLGGGFPATYGPGVPTVAAYGAAIGRALKASFGAGQPEIIIEPGRYMVGDAGVLETEVVLVSQKSYDDDRRWVYLDVGRFGGLAEVEGEAIRYRIRPVGESAAPEAPVVLAGPTCDSADILYDKAGYTLPSDLESGDRLRLYSTGAYTTTYSAVNFNGFDPLRAIYI</sequence>
<gene>
    <name evidence="9" type="ORF">Q8A70_01905</name>
</gene>
<dbReference type="PRINTS" id="PR01182">
    <property type="entry name" value="ORNDCRBXLASE"/>
</dbReference>
<proteinExistence type="inferred from homology"/>
<evidence type="ECO:0000256" key="6">
    <source>
        <dbReference type="ARBA" id="ARBA00034138"/>
    </source>
</evidence>
<dbReference type="Proteomes" id="UP001230156">
    <property type="component" value="Unassembled WGS sequence"/>
</dbReference>
<keyword evidence="10" id="KW-1185">Reference proteome</keyword>
<dbReference type="InterPro" id="IPR009006">
    <property type="entry name" value="Ala_racemase/Decarboxylase_C"/>
</dbReference>
<keyword evidence="4" id="KW-0456">Lyase</keyword>
<protein>
    <recommendedName>
        <fullName evidence="6">ornithine decarboxylase</fullName>
        <ecNumber evidence="6">4.1.1.17</ecNumber>
    </recommendedName>
</protein>
<dbReference type="PANTHER" id="PTHR11482">
    <property type="entry name" value="ARGININE/DIAMINOPIMELATE/ORNITHINE DECARBOXYLASE"/>
    <property type="match status" value="1"/>
</dbReference>
<dbReference type="InterPro" id="IPR002433">
    <property type="entry name" value="Orn_de-COase"/>
</dbReference>
<evidence type="ECO:0000313" key="10">
    <source>
        <dbReference type="Proteomes" id="UP001230156"/>
    </source>
</evidence>
<evidence type="ECO:0000256" key="4">
    <source>
        <dbReference type="ARBA" id="ARBA00023239"/>
    </source>
</evidence>
<comment type="cofactor">
    <cofactor evidence="1">
        <name>pyridoxal 5'-phosphate</name>
        <dbReference type="ChEBI" id="CHEBI:597326"/>
    </cofactor>
</comment>
<evidence type="ECO:0000259" key="8">
    <source>
        <dbReference type="Pfam" id="PF02784"/>
    </source>
</evidence>
<dbReference type="RefSeq" id="WP_379953782.1">
    <property type="nucleotide sequence ID" value="NZ_JAUYVI010000001.1"/>
</dbReference>
<name>A0ABU0YFB1_9PROT</name>